<evidence type="ECO:0000259" key="2">
    <source>
        <dbReference type="Pfam" id="PF00288"/>
    </source>
</evidence>
<keyword evidence="1" id="KW-0808">Transferase</keyword>
<dbReference type="EMBL" id="LN734822">
    <property type="protein sequence ID" value="CEL24331.1"/>
    <property type="molecule type" value="Genomic_DNA"/>
</dbReference>
<dbReference type="GO" id="GO:0015937">
    <property type="term" value="P:coenzyme A biosynthetic process"/>
    <property type="evidence" value="ECO:0007669"/>
    <property type="project" value="UniProtKB-UniRule"/>
</dbReference>
<dbReference type="InterPro" id="IPR014721">
    <property type="entry name" value="Ribsml_uS5_D2-typ_fold_subgr"/>
</dbReference>
<reference evidence="3" key="1">
    <citation type="submission" date="2013-12" db="EMBL/GenBank/DDBJ databases">
        <title>The complete genome sequence of Methanobacterium sp. BRM9.</title>
        <authorList>
            <consortium name="Pastoral Greenhouse Gas Research Consortium"/>
            <person name="Kelly W.J."/>
            <person name="Leahy S.C."/>
            <person name="Perry R."/>
            <person name="Li D."/>
            <person name="Altermann E."/>
            <person name="Lambie S.C."/>
            <person name="Attwood G.T."/>
        </authorList>
    </citation>
    <scope>NUCLEOTIDE SEQUENCE [LARGE SCALE GENOMIC DNA]</scope>
    <source>
        <strain evidence="3">BRM9</strain>
    </source>
</reference>
<protein>
    <recommendedName>
        <fullName evidence="1">Pantoate kinase</fullName>
        <shortName evidence="1">PoK</shortName>
        <ecNumber evidence="1">2.7.1.169</ecNumber>
    </recommendedName>
</protein>
<dbReference type="SUPFAM" id="SSF54211">
    <property type="entry name" value="Ribosomal protein S5 domain 2-like"/>
    <property type="match status" value="1"/>
</dbReference>
<feature type="domain" description="GHMP kinase N-terminal" evidence="2">
    <location>
        <begin position="104"/>
        <end position="190"/>
    </location>
</feature>
<dbReference type="PANTHER" id="PTHR42282">
    <property type="entry name" value="PANTOATE KINASE-RELATED"/>
    <property type="match status" value="1"/>
</dbReference>
<dbReference type="EMBL" id="CP006933">
    <property type="protein sequence ID" value="AIS32433.1"/>
    <property type="molecule type" value="Genomic_DNA"/>
</dbReference>
<proteinExistence type="inferred from homology"/>
<keyword evidence="6" id="KW-1185">Reference proteome</keyword>
<dbReference type="STRING" id="2162.BRM9_1621"/>
<accession>A0A089ZIG4</accession>
<dbReference type="AlphaFoldDB" id="A0A089ZIG4"/>
<keyword evidence="1" id="KW-0547">Nucleotide-binding</keyword>
<dbReference type="InterPro" id="IPR020568">
    <property type="entry name" value="Ribosomal_Su5_D2-typ_SF"/>
</dbReference>
<dbReference type="KEGG" id="mfc:BRM9_1621"/>
<dbReference type="PANTHER" id="PTHR42282:SF1">
    <property type="entry name" value="PANTOATE KINASE"/>
    <property type="match status" value="1"/>
</dbReference>
<evidence type="ECO:0000256" key="1">
    <source>
        <dbReference type="HAMAP-Rule" id="MF_02223"/>
    </source>
</evidence>
<keyword evidence="1" id="KW-0173">Coenzyme A biosynthesis</keyword>
<evidence type="ECO:0000313" key="4">
    <source>
        <dbReference type="EMBL" id="CEL24331.1"/>
    </source>
</evidence>
<evidence type="ECO:0000313" key="3">
    <source>
        <dbReference type="EMBL" id="AIS32433.1"/>
    </source>
</evidence>
<gene>
    <name evidence="3" type="primary">coaA</name>
    <name evidence="3" type="ORF">BRM9_1621</name>
    <name evidence="4" type="ORF">MB9_0687</name>
</gene>
<dbReference type="PIRSF" id="PIRSF016896">
    <property type="entry name" value="GHMP_arc_MJ0969"/>
    <property type="match status" value="1"/>
</dbReference>
<keyword evidence="1 3" id="KW-0418">Kinase</keyword>
<dbReference type="UniPathway" id="UPA00241"/>
<dbReference type="Gene3D" id="3.30.230.10">
    <property type="match status" value="1"/>
</dbReference>
<comment type="similarity">
    <text evidence="1">Belongs to the GHMP kinase family. PoK subfamily.</text>
</comment>
<dbReference type="PATRIC" id="fig|2162.10.peg.716"/>
<comment type="pathway">
    <text evidence="1">Cofactor biosynthesis; coenzyme A biosynthesis.</text>
</comment>
<comment type="catalytic activity">
    <reaction evidence="1">
        <text>(R)-pantoate + ATP = (R)-4-phosphopantoate + ADP + H(+)</text>
        <dbReference type="Rhea" id="RHEA:28246"/>
        <dbReference type="ChEBI" id="CHEBI:15378"/>
        <dbReference type="ChEBI" id="CHEBI:15980"/>
        <dbReference type="ChEBI" id="CHEBI:30616"/>
        <dbReference type="ChEBI" id="CHEBI:61294"/>
        <dbReference type="ChEBI" id="CHEBI:456216"/>
        <dbReference type="EC" id="2.7.1.169"/>
    </reaction>
</comment>
<reference evidence="4" key="2">
    <citation type="submission" date="2014-09" db="EMBL/GenBank/DDBJ databases">
        <authorList>
            <person name="Bishop-Lilly K.A."/>
            <person name="Broomall S.M."/>
            <person name="Chain P.S."/>
            <person name="Chertkov O."/>
            <person name="Coyne S.R."/>
            <person name="Daligault H.E."/>
            <person name="Davenport K.W."/>
            <person name="Erkkila T."/>
            <person name="Frey K.G."/>
            <person name="Gibbons H.S."/>
            <person name="Gu W."/>
            <person name="Jaissle J."/>
            <person name="Johnson S.L."/>
            <person name="Koroleva G.I."/>
            <person name="Ladner J.T."/>
            <person name="Lo C.-C."/>
            <person name="Minogue T.D."/>
            <person name="Munk C."/>
            <person name="Palacios G.F."/>
            <person name="Redden C.L."/>
            <person name="Rosenzweig C.N."/>
            <person name="Scholz M.B."/>
            <person name="Teshima H."/>
            <person name="Xu Y."/>
        </authorList>
    </citation>
    <scope>NUCLEOTIDE SEQUENCE</scope>
    <source>
        <strain evidence="4">Mb9</strain>
    </source>
</reference>
<keyword evidence="1" id="KW-0067">ATP-binding</keyword>
<sequence>MEGIFLLGYPINHGLNYLYYLFNCEYNKCGDKLQSLVFAPSHITGFFEIIDHPHPMIRGSRGAGVVLDQGVLTRVEVCEGNGEIIIKTNGNINDYHSREDSVTYKTLDLLKKQFTEIEWSNLHITINHELNVPLEAGFGASAGFALGTSLGLSQILKLPLTFNQAAAVAHNAEVLLSTGLGDVMGSMVGGFPLRIEPGAPGFGKADKLLPPENPRKDTDEGGLFIIFKSLGTIETSSVLTDPVKTNKLNSVARDMLQRLMLKPQVTHFMDLSLEFAQKTGFIDPEIMEMVDVLKDETMGASMAMLGRTVFAISSTPDNSLEGSGVARIDHCGCRII</sequence>
<dbReference type="Pfam" id="PF00288">
    <property type="entry name" value="GHMP_kinases_N"/>
    <property type="match status" value="1"/>
</dbReference>
<dbReference type="Proteomes" id="UP000062768">
    <property type="component" value="Chromosome I"/>
</dbReference>
<dbReference type="EC" id="2.7.1.169" evidence="1"/>
<dbReference type="GO" id="GO:0005524">
    <property type="term" value="F:ATP binding"/>
    <property type="evidence" value="ECO:0007669"/>
    <property type="project" value="UniProtKB-KW"/>
</dbReference>
<organism evidence="3 5">
    <name type="scientific">Methanobacterium formicicum</name>
    <dbReference type="NCBI Taxonomy" id="2162"/>
    <lineage>
        <taxon>Archaea</taxon>
        <taxon>Methanobacteriati</taxon>
        <taxon>Methanobacteriota</taxon>
        <taxon>Methanomada group</taxon>
        <taxon>Methanobacteria</taxon>
        <taxon>Methanobacteriales</taxon>
        <taxon>Methanobacteriaceae</taxon>
        <taxon>Methanobacterium</taxon>
    </lineage>
</organism>
<dbReference type="InterPro" id="IPR012043">
    <property type="entry name" value="PoK"/>
</dbReference>
<evidence type="ECO:0000313" key="6">
    <source>
        <dbReference type="Proteomes" id="UP000062768"/>
    </source>
</evidence>
<comment type="function">
    <text evidence="1">Phosphorylates (R)-pantoate to form (R)-4-phosphopantoate in the CoA biosynthesis pathway.</text>
</comment>
<dbReference type="Proteomes" id="UP000029661">
    <property type="component" value="Chromosome"/>
</dbReference>
<dbReference type="InterPro" id="IPR006204">
    <property type="entry name" value="GHMP_kinase_N_dom"/>
</dbReference>
<dbReference type="HAMAP" id="MF_02223">
    <property type="entry name" value="Pantoate_kinase"/>
    <property type="match status" value="1"/>
</dbReference>
<evidence type="ECO:0000313" key="5">
    <source>
        <dbReference type="Proteomes" id="UP000029661"/>
    </source>
</evidence>
<name>A0A089ZIG4_METFO</name>
<dbReference type="GO" id="GO:0016301">
    <property type="term" value="F:kinase activity"/>
    <property type="evidence" value="ECO:0007669"/>
    <property type="project" value="UniProtKB-UniRule"/>
</dbReference>